<dbReference type="Pfam" id="PF02441">
    <property type="entry name" value="Flavoprotein"/>
    <property type="match status" value="1"/>
</dbReference>
<dbReference type="NCBIfam" id="NF004685">
    <property type="entry name" value="PRK06029.1"/>
    <property type="match status" value="1"/>
</dbReference>
<dbReference type="NCBIfam" id="TIGR00421">
    <property type="entry name" value="ubiX_pad"/>
    <property type="match status" value="1"/>
</dbReference>
<dbReference type="PANTHER" id="PTHR43374">
    <property type="entry name" value="FLAVIN PRENYLTRANSFERASE"/>
    <property type="match status" value="1"/>
</dbReference>
<dbReference type="GeneID" id="2845250"/>
<evidence type="ECO:0000313" key="9">
    <source>
        <dbReference type="Proteomes" id="UP000000438"/>
    </source>
</evidence>
<keyword evidence="8" id="KW-0456">Lyase</keyword>
<evidence type="ECO:0000256" key="3">
    <source>
        <dbReference type="ARBA" id="ARBA00022643"/>
    </source>
</evidence>
<dbReference type="KEGG" id="pto:PTO0191"/>
<feature type="binding site" evidence="6">
    <location>
        <position position="149"/>
    </location>
    <ligand>
        <name>dimethylallyl phosphate</name>
        <dbReference type="ChEBI" id="CHEBI:88052"/>
    </ligand>
</feature>
<keyword evidence="4 6" id="KW-0808">Transferase</keyword>
<dbReference type="GO" id="GO:0106141">
    <property type="term" value="F:flavin prenyltransferase activity"/>
    <property type="evidence" value="ECO:0007669"/>
    <property type="project" value="UniProtKB-EC"/>
</dbReference>
<dbReference type="PATRIC" id="fig|263820.9.peg.209"/>
<proteinExistence type="inferred from homology"/>
<organism evidence="8 9">
    <name type="scientific">Picrophilus torridus (strain ATCC 700027 / DSM 9790 / JCM 10055 / NBRC 100828 / KAW 2/3)</name>
    <dbReference type="NCBI Taxonomy" id="1122961"/>
    <lineage>
        <taxon>Archaea</taxon>
        <taxon>Methanobacteriati</taxon>
        <taxon>Thermoplasmatota</taxon>
        <taxon>Thermoplasmata</taxon>
        <taxon>Thermoplasmatales</taxon>
        <taxon>Picrophilaceae</taxon>
        <taxon>Picrophilus</taxon>
    </lineage>
</organism>
<comment type="function">
    <text evidence="6">Flavin prenyltransferase that catalyzes the synthesis of the prenylated FMN cofactor (prenyl-FMN) for 4-hydroxy-3-polyprenylbenzoic acid decarboxylase UbiD. The prenyltransferase is metal-independent and links a dimethylallyl moiety from dimethylallyl monophosphate (DMAP) to the flavin N5 and C6 atoms of FMN.</text>
</comment>
<dbReference type="EMBL" id="AE017261">
    <property type="protein sequence ID" value="AAT42776.1"/>
    <property type="molecule type" value="Genomic_DNA"/>
</dbReference>
<evidence type="ECO:0000256" key="2">
    <source>
        <dbReference type="ARBA" id="ARBA00022630"/>
    </source>
</evidence>
<dbReference type="InterPro" id="IPR003382">
    <property type="entry name" value="Flavoprotein"/>
</dbReference>
<sequence length="182" mass="20512">MRVVIGITGASGTILAVRLLENLKDVEKHLVMSESAKKVMELETDYKYDYIKGLADYVYNDDDIAANISSGSFRYDALVIIPCSSSTMAKIASGISDTLITRTALVAMKERRRFIIVPREMPLSTIMIENMLKLSRYNVIIAPAMPGYYNRPRTVDDMVNFVVARVLDLIGIENDVSKRWEH</sequence>
<dbReference type="AlphaFoldDB" id="Q6L2M6"/>
<dbReference type="OrthoDB" id="9540at2157"/>
<evidence type="ECO:0000256" key="6">
    <source>
        <dbReference type="HAMAP-Rule" id="MF_01984"/>
    </source>
</evidence>
<feature type="binding site" evidence="6">
    <location>
        <begin position="9"/>
        <end position="11"/>
    </location>
    <ligand>
        <name>FMN</name>
        <dbReference type="ChEBI" id="CHEBI:58210"/>
    </ligand>
</feature>
<comment type="caution">
    <text evidence="6">Lacks conserved residue(s) required for the propagation of feature annotation.</text>
</comment>
<dbReference type="Proteomes" id="UP000000438">
    <property type="component" value="Chromosome"/>
</dbReference>
<feature type="domain" description="Flavoprotein" evidence="7">
    <location>
        <begin position="1"/>
        <end position="169"/>
    </location>
</feature>
<gene>
    <name evidence="6" type="primary">ubiX</name>
    <name evidence="8" type="ordered locus">PTO0191</name>
</gene>
<evidence type="ECO:0000256" key="4">
    <source>
        <dbReference type="ARBA" id="ARBA00022679"/>
    </source>
</evidence>
<dbReference type="HOGENOM" id="CLU_074522_0_1_2"/>
<evidence type="ECO:0000256" key="1">
    <source>
        <dbReference type="ARBA" id="ARBA00022602"/>
    </source>
</evidence>
<name>Q6L2M6_PICTO</name>
<dbReference type="PANTHER" id="PTHR43374:SF1">
    <property type="entry name" value="FLAVIN PRENYLTRANSFERASE PAD1, MITOCHONDRIAL"/>
    <property type="match status" value="1"/>
</dbReference>
<feature type="binding site" evidence="6">
    <location>
        <position position="119"/>
    </location>
    <ligand>
        <name>FMN</name>
        <dbReference type="ChEBI" id="CHEBI:58210"/>
    </ligand>
</feature>
<dbReference type="RefSeq" id="WP_011176992.1">
    <property type="nucleotide sequence ID" value="NC_005877.1"/>
</dbReference>
<evidence type="ECO:0000313" key="8">
    <source>
        <dbReference type="EMBL" id="AAT42776.1"/>
    </source>
</evidence>
<comment type="similarity">
    <text evidence="5 6">Belongs to the UbiX/PAD1 family.</text>
</comment>
<evidence type="ECO:0000259" key="7">
    <source>
        <dbReference type="Pfam" id="PF02441"/>
    </source>
</evidence>
<dbReference type="SUPFAM" id="SSF52507">
    <property type="entry name" value="Homo-oligomeric flavin-containing Cys decarboxylases, HFCD"/>
    <property type="match status" value="1"/>
</dbReference>
<reference evidence="8 9" key="1">
    <citation type="journal article" date="2004" name="Proc. Natl. Acad. Sci. U.S.A.">
        <title>Genome sequence of Picrophilus torridus and its implications for life around pH 0.</title>
        <authorList>
            <person name="Futterer O."/>
            <person name="Angelov A."/>
            <person name="Liesegang H."/>
            <person name="Gottschalk G."/>
            <person name="Schleper C."/>
            <person name="Schepers B."/>
            <person name="Dock C."/>
            <person name="Antranikian G."/>
            <person name="Liebl W."/>
        </authorList>
    </citation>
    <scope>NUCLEOTIDE SEQUENCE [LARGE SCALE GENOMIC DNA]</scope>
    <source>
        <strain evidence="9">ATCC 700027 / DSM 9790 / JCM 10055 / NBRC 100828</strain>
    </source>
</reference>
<feature type="binding site" evidence="6">
    <location>
        <position position="33"/>
    </location>
    <ligand>
        <name>FMN</name>
        <dbReference type="ChEBI" id="CHEBI:58210"/>
    </ligand>
</feature>
<accession>Q6L2M6</accession>
<dbReference type="EC" id="2.5.1.129" evidence="6"/>
<feature type="binding site" evidence="6">
    <location>
        <position position="165"/>
    </location>
    <ligand>
        <name>dimethylallyl phosphate</name>
        <dbReference type="ChEBI" id="CHEBI:88052"/>
    </ligand>
</feature>
<keyword evidence="1 6" id="KW-0637">Prenyltransferase</keyword>
<dbReference type="InParanoid" id="Q6L2M6"/>
<protein>
    <recommendedName>
        <fullName evidence="6">Flavin prenyltransferase UbiX</fullName>
        <ecNumber evidence="6">2.5.1.129</ecNumber>
    </recommendedName>
</protein>
<feature type="binding site" evidence="6">
    <location>
        <begin position="84"/>
        <end position="87"/>
    </location>
    <ligand>
        <name>FMN</name>
        <dbReference type="ChEBI" id="CHEBI:58210"/>
    </ligand>
</feature>
<comment type="catalytic activity">
    <reaction evidence="6">
        <text>dimethylallyl phosphate + FMNH2 = prenylated FMNH2 + phosphate</text>
        <dbReference type="Rhea" id="RHEA:37743"/>
        <dbReference type="ChEBI" id="CHEBI:43474"/>
        <dbReference type="ChEBI" id="CHEBI:57618"/>
        <dbReference type="ChEBI" id="CHEBI:87467"/>
        <dbReference type="ChEBI" id="CHEBI:88052"/>
        <dbReference type="EC" id="2.5.1.129"/>
    </reaction>
</comment>
<dbReference type="InterPro" id="IPR036551">
    <property type="entry name" value="Flavin_trans-like"/>
</dbReference>
<dbReference type="FunFam" id="3.40.50.1950:FF:000001">
    <property type="entry name" value="Flavin prenyltransferase UbiX"/>
    <property type="match status" value="1"/>
</dbReference>
<dbReference type="Gene3D" id="3.40.50.1950">
    <property type="entry name" value="Flavin prenyltransferase-like"/>
    <property type="match status" value="1"/>
</dbReference>
<evidence type="ECO:0000256" key="5">
    <source>
        <dbReference type="ARBA" id="ARBA00060793"/>
    </source>
</evidence>
<dbReference type="FunCoup" id="Q6L2M6">
    <property type="interactions" value="79"/>
</dbReference>
<dbReference type="InterPro" id="IPR004507">
    <property type="entry name" value="UbiX-like"/>
</dbReference>
<dbReference type="HAMAP" id="MF_01984">
    <property type="entry name" value="ubiX_pad"/>
    <property type="match status" value="1"/>
</dbReference>
<keyword evidence="2 6" id="KW-0285">Flavoprotein</keyword>
<dbReference type="eggNOG" id="arCOG01703">
    <property type="taxonomic scope" value="Archaea"/>
</dbReference>
<dbReference type="PaxDb" id="263820-PTO0191"/>
<dbReference type="STRING" id="263820.PTO0191"/>
<keyword evidence="3 6" id="KW-0288">FMN</keyword>
<dbReference type="GO" id="GO:0016831">
    <property type="term" value="F:carboxy-lyase activity"/>
    <property type="evidence" value="ECO:0007669"/>
    <property type="project" value="TreeGrafter"/>
</dbReference>